<proteinExistence type="predicted"/>
<sequence>MVSALRLGCMGSVLTVGKLFKSNQDTKYWFYPGPRLVSMVQRSPAINGKKNDNVAK</sequence>
<accession>A0A9D4IRK2</accession>
<dbReference type="AlphaFoldDB" id="A0A9D4IRK2"/>
<keyword evidence="2" id="KW-1185">Reference proteome</keyword>
<gene>
    <name evidence="1" type="ORF">DPMN_160364</name>
</gene>
<organism evidence="1 2">
    <name type="scientific">Dreissena polymorpha</name>
    <name type="common">Zebra mussel</name>
    <name type="synonym">Mytilus polymorpha</name>
    <dbReference type="NCBI Taxonomy" id="45954"/>
    <lineage>
        <taxon>Eukaryota</taxon>
        <taxon>Metazoa</taxon>
        <taxon>Spiralia</taxon>
        <taxon>Lophotrochozoa</taxon>
        <taxon>Mollusca</taxon>
        <taxon>Bivalvia</taxon>
        <taxon>Autobranchia</taxon>
        <taxon>Heteroconchia</taxon>
        <taxon>Euheterodonta</taxon>
        <taxon>Imparidentia</taxon>
        <taxon>Neoheterodontei</taxon>
        <taxon>Myida</taxon>
        <taxon>Dreissenoidea</taxon>
        <taxon>Dreissenidae</taxon>
        <taxon>Dreissena</taxon>
    </lineage>
</organism>
<evidence type="ECO:0000313" key="2">
    <source>
        <dbReference type="Proteomes" id="UP000828390"/>
    </source>
</evidence>
<name>A0A9D4IRK2_DREPO</name>
<comment type="caution">
    <text evidence="1">The sequence shown here is derived from an EMBL/GenBank/DDBJ whole genome shotgun (WGS) entry which is preliminary data.</text>
</comment>
<reference evidence="1" key="2">
    <citation type="submission" date="2020-11" db="EMBL/GenBank/DDBJ databases">
        <authorList>
            <person name="McCartney M.A."/>
            <person name="Auch B."/>
            <person name="Kono T."/>
            <person name="Mallez S."/>
            <person name="Becker A."/>
            <person name="Gohl D.M."/>
            <person name="Silverstein K.A.T."/>
            <person name="Koren S."/>
            <person name="Bechman K.B."/>
            <person name="Herman A."/>
            <person name="Abrahante J.E."/>
            <person name="Garbe J."/>
        </authorList>
    </citation>
    <scope>NUCLEOTIDE SEQUENCE</scope>
    <source>
        <strain evidence="1">Duluth1</strain>
        <tissue evidence="1">Whole animal</tissue>
    </source>
</reference>
<reference evidence="1" key="1">
    <citation type="journal article" date="2019" name="bioRxiv">
        <title>The Genome of the Zebra Mussel, Dreissena polymorpha: A Resource for Invasive Species Research.</title>
        <authorList>
            <person name="McCartney M.A."/>
            <person name="Auch B."/>
            <person name="Kono T."/>
            <person name="Mallez S."/>
            <person name="Zhang Y."/>
            <person name="Obille A."/>
            <person name="Becker A."/>
            <person name="Abrahante J.E."/>
            <person name="Garbe J."/>
            <person name="Badalamenti J.P."/>
            <person name="Herman A."/>
            <person name="Mangelson H."/>
            <person name="Liachko I."/>
            <person name="Sullivan S."/>
            <person name="Sone E.D."/>
            <person name="Koren S."/>
            <person name="Silverstein K.A.T."/>
            <person name="Beckman K.B."/>
            <person name="Gohl D.M."/>
        </authorList>
    </citation>
    <scope>NUCLEOTIDE SEQUENCE</scope>
    <source>
        <strain evidence="1">Duluth1</strain>
        <tissue evidence="1">Whole animal</tissue>
    </source>
</reference>
<dbReference type="Proteomes" id="UP000828390">
    <property type="component" value="Unassembled WGS sequence"/>
</dbReference>
<protein>
    <submittedName>
        <fullName evidence="1">Uncharacterized protein</fullName>
    </submittedName>
</protein>
<dbReference type="EMBL" id="JAIWYP010000008">
    <property type="protein sequence ID" value="KAH3782449.1"/>
    <property type="molecule type" value="Genomic_DNA"/>
</dbReference>
<evidence type="ECO:0000313" key="1">
    <source>
        <dbReference type="EMBL" id="KAH3782449.1"/>
    </source>
</evidence>